<dbReference type="OrthoDB" id="271602at2157"/>
<evidence type="ECO:0000256" key="10">
    <source>
        <dbReference type="RuleBase" id="RU003983"/>
    </source>
</evidence>
<keyword evidence="3 11" id="KW-0812">Transmembrane</keyword>
<dbReference type="Gene3D" id="3.30.2010.10">
    <property type="entry name" value="Metalloproteases ('zincins'), catalytic domain"/>
    <property type="match status" value="1"/>
</dbReference>
<keyword evidence="4" id="KW-0479">Metal-binding</keyword>
<dbReference type="InterPro" id="IPR001915">
    <property type="entry name" value="Peptidase_M48"/>
</dbReference>
<feature type="transmembrane region" description="Helical" evidence="11">
    <location>
        <begin position="300"/>
        <end position="323"/>
    </location>
</feature>
<feature type="transmembrane region" description="Helical" evidence="11">
    <location>
        <begin position="129"/>
        <end position="155"/>
    </location>
</feature>
<comment type="cofactor">
    <cofactor evidence="10">
        <name>Zn(2+)</name>
        <dbReference type="ChEBI" id="CHEBI:29105"/>
    </cofactor>
    <text evidence="10">Binds 1 zinc ion per subunit.</text>
</comment>
<organism evidence="13 14">
    <name type="scientific">Natrinema saccharevitans</name>
    <dbReference type="NCBI Taxonomy" id="301967"/>
    <lineage>
        <taxon>Archaea</taxon>
        <taxon>Methanobacteriati</taxon>
        <taxon>Methanobacteriota</taxon>
        <taxon>Stenosarchaea group</taxon>
        <taxon>Halobacteria</taxon>
        <taxon>Halobacteriales</taxon>
        <taxon>Natrialbaceae</taxon>
        <taxon>Natrinema</taxon>
    </lineage>
</organism>
<keyword evidence="2 10" id="KW-0645">Protease</keyword>
<keyword evidence="1" id="KW-1003">Cell membrane</keyword>
<feature type="transmembrane region" description="Helical" evidence="11">
    <location>
        <begin position="82"/>
        <end position="108"/>
    </location>
</feature>
<evidence type="ECO:0000313" key="13">
    <source>
        <dbReference type="EMBL" id="OLZ41681.1"/>
    </source>
</evidence>
<protein>
    <submittedName>
        <fullName evidence="13">Peptidase M48</fullName>
    </submittedName>
</protein>
<feature type="transmembrane region" description="Helical" evidence="11">
    <location>
        <begin position="161"/>
        <end position="184"/>
    </location>
</feature>
<evidence type="ECO:0000256" key="4">
    <source>
        <dbReference type="ARBA" id="ARBA00022723"/>
    </source>
</evidence>
<feature type="domain" description="Peptidase M48" evidence="12">
    <location>
        <begin position="195"/>
        <end position="381"/>
    </location>
</feature>
<dbReference type="STRING" id="301967.A6E15_12105"/>
<dbReference type="RefSeq" id="WP_076146595.1">
    <property type="nucleotide sequence ID" value="NZ_LWLN01000001.1"/>
</dbReference>
<dbReference type="GO" id="GO:0046872">
    <property type="term" value="F:metal ion binding"/>
    <property type="evidence" value="ECO:0007669"/>
    <property type="project" value="UniProtKB-KW"/>
</dbReference>
<evidence type="ECO:0000259" key="12">
    <source>
        <dbReference type="Pfam" id="PF01435"/>
    </source>
</evidence>
<keyword evidence="14" id="KW-1185">Reference proteome</keyword>
<dbReference type="EMBL" id="LWLN01000001">
    <property type="protein sequence ID" value="OLZ41681.1"/>
    <property type="molecule type" value="Genomic_DNA"/>
</dbReference>
<dbReference type="PANTHER" id="PTHR43221:SF2">
    <property type="entry name" value="PROTEASE HTPX HOMOLOG"/>
    <property type="match status" value="1"/>
</dbReference>
<dbReference type="GO" id="GO:0006508">
    <property type="term" value="P:proteolysis"/>
    <property type="evidence" value="ECO:0007669"/>
    <property type="project" value="UniProtKB-KW"/>
</dbReference>
<dbReference type="Pfam" id="PF01435">
    <property type="entry name" value="Peptidase_M48"/>
    <property type="match status" value="1"/>
</dbReference>
<keyword evidence="6 10" id="KW-0862">Zinc</keyword>
<evidence type="ECO:0000313" key="14">
    <source>
        <dbReference type="Proteomes" id="UP000189370"/>
    </source>
</evidence>
<sequence>MYVATAFVIALAVVPFLGFRAYAVRVEGLDEPVEDRLHRLNRAQQVGGFALPIVAIIGLYTLEVIDRALAAVGTGGPELGGLAVLEFGAIVLVSFGIVTLPLVGMALGSYPTVRSLRDTSASPWRVVKGVLAVMGITAVSVGVALAGFFAIRSVFGSSLPVLIGGLGAVVFVGFGLSPYLIVIFQDRVPLEGRHRERVERLCADLGYRPRGLSLLEGESTKTANALVAGTVPGLRYVFLTDYLLTECDDDELRAILAHEFGHVAGRHLWQRGLLTVAVFGGWIVGAEFVGFGALEEAVGFLGFFLPFMGLYAVYHVVLLGGLARWQEFRADAYAARRAGREATVAALERLADANDTRREAGLFYSLATHHPPIGDRIEAVSDGIDAIDDARGGETASSG</sequence>
<keyword evidence="9 11" id="KW-0472">Membrane</keyword>
<evidence type="ECO:0000256" key="3">
    <source>
        <dbReference type="ARBA" id="ARBA00022692"/>
    </source>
</evidence>
<accession>A0A1S8AYQ0</accession>
<dbReference type="AlphaFoldDB" id="A0A1S8AYQ0"/>
<evidence type="ECO:0000256" key="5">
    <source>
        <dbReference type="ARBA" id="ARBA00022801"/>
    </source>
</evidence>
<evidence type="ECO:0000256" key="7">
    <source>
        <dbReference type="ARBA" id="ARBA00022989"/>
    </source>
</evidence>
<keyword evidence="5 10" id="KW-0378">Hydrolase</keyword>
<evidence type="ECO:0000256" key="1">
    <source>
        <dbReference type="ARBA" id="ARBA00022475"/>
    </source>
</evidence>
<dbReference type="PANTHER" id="PTHR43221">
    <property type="entry name" value="PROTEASE HTPX"/>
    <property type="match status" value="1"/>
</dbReference>
<dbReference type="Proteomes" id="UP000189370">
    <property type="component" value="Unassembled WGS sequence"/>
</dbReference>
<comment type="caution">
    <text evidence="13">The sequence shown here is derived from an EMBL/GenBank/DDBJ whole genome shotgun (WGS) entry which is preliminary data.</text>
</comment>
<dbReference type="GO" id="GO:0004222">
    <property type="term" value="F:metalloendopeptidase activity"/>
    <property type="evidence" value="ECO:0007669"/>
    <property type="project" value="InterPro"/>
</dbReference>
<proteinExistence type="inferred from homology"/>
<evidence type="ECO:0000256" key="2">
    <source>
        <dbReference type="ARBA" id="ARBA00022670"/>
    </source>
</evidence>
<name>A0A1S8AYQ0_9EURY</name>
<evidence type="ECO:0000256" key="8">
    <source>
        <dbReference type="ARBA" id="ARBA00023049"/>
    </source>
</evidence>
<dbReference type="InterPro" id="IPR050083">
    <property type="entry name" value="HtpX_protease"/>
</dbReference>
<evidence type="ECO:0000256" key="6">
    <source>
        <dbReference type="ARBA" id="ARBA00022833"/>
    </source>
</evidence>
<keyword evidence="8 10" id="KW-0482">Metalloprotease</keyword>
<feature type="transmembrane region" description="Helical" evidence="11">
    <location>
        <begin position="273"/>
        <end position="294"/>
    </location>
</feature>
<evidence type="ECO:0000256" key="9">
    <source>
        <dbReference type="ARBA" id="ARBA00023136"/>
    </source>
</evidence>
<keyword evidence="7 11" id="KW-1133">Transmembrane helix</keyword>
<feature type="transmembrane region" description="Helical" evidence="11">
    <location>
        <begin position="45"/>
        <end position="62"/>
    </location>
</feature>
<feature type="transmembrane region" description="Helical" evidence="11">
    <location>
        <begin position="6"/>
        <end position="24"/>
    </location>
</feature>
<reference evidence="14" key="1">
    <citation type="submission" date="2016-04" db="EMBL/GenBank/DDBJ databases">
        <authorList>
            <person name="Chen S.-C."/>
            <person name="Lai M.-C."/>
        </authorList>
    </citation>
    <scope>NUCLEOTIDE SEQUENCE [LARGE SCALE GENOMIC DNA]</scope>
    <source>
        <strain evidence="14">AB14</strain>
    </source>
</reference>
<gene>
    <name evidence="13" type="ORF">A6E15_12105</name>
</gene>
<comment type="similarity">
    <text evidence="10">Belongs to the peptidase M48 family.</text>
</comment>
<evidence type="ECO:0000256" key="11">
    <source>
        <dbReference type="SAM" id="Phobius"/>
    </source>
</evidence>